<evidence type="ECO:0000313" key="2">
    <source>
        <dbReference type="Proteomes" id="UP000692954"/>
    </source>
</evidence>
<dbReference type="EMBL" id="CAJJDN010000027">
    <property type="protein sequence ID" value="CAD8070846.1"/>
    <property type="molecule type" value="Genomic_DNA"/>
</dbReference>
<dbReference type="AlphaFoldDB" id="A0A8S1M235"/>
<sequence>MNKQDDKISVKLYMADLCYNQCVKSYMEKILTPFEKECMMKCLENIQGLRIEFYNAFNKS</sequence>
<dbReference type="OrthoDB" id="282240at2759"/>
<name>A0A8S1M235_9CILI</name>
<dbReference type="Proteomes" id="UP000692954">
    <property type="component" value="Unassembled WGS sequence"/>
</dbReference>
<reference evidence="1" key="1">
    <citation type="submission" date="2021-01" db="EMBL/GenBank/DDBJ databases">
        <authorList>
            <consortium name="Genoscope - CEA"/>
            <person name="William W."/>
        </authorList>
    </citation>
    <scope>NUCLEOTIDE SEQUENCE</scope>
</reference>
<comment type="caution">
    <text evidence="1">The sequence shown here is derived from an EMBL/GenBank/DDBJ whole genome shotgun (WGS) entry which is preliminary data.</text>
</comment>
<accession>A0A8S1M235</accession>
<evidence type="ECO:0000313" key="1">
    <source>
        <dbReference type="EMBL" id="CAD8070846.1"/>
    </source>
</evidence>
<gene>
    <name evidence="1" type="ORF">PSON_ATCC_30995.1.T0270201</name>
</gene>
<protein>
    <submittedName>
        <fullName evidence="1">Uncharacterized protein</fullName>
    </submittedName>
</protein>
<organism evidence="1 2">
    <name type="scientific">Paramecium sonneborni</name>
    <dbReference type="NCBI Taxonomy" id="65129"/>
    <lineage>
        <taxon>Eukaryota</taxon>
        <taxon>Sar</taxon>
        <taxon>Alveolata</taxon>
        <taxon>Ciliophora</taxon>
        <taxon>Intramacronucleata</taxon>
        <taxon>Oligohymenophorea</taxon>
        <taxon>Peniculida</taxon>
        <taxon>Parameciidae</taxon>
        <taxon>Paramecium</taxon>
    </lineage>
</organism>
<proteinExistence type="predicted"/>
<keyword evidence="2" id="KW-1185">Reference proteome</keyword>